<dbReference type="EMBL" id="JGZI01000010">
    <property type="protein sequence ID" value="KFI81486.1"/>
    <property type="molecule type" value="Genomic_DNA"/>
</dbReference>
<accession>A0A087CDY6</accession>
<proteinExistence type="predicted"/>
<dbReference type="InterPro" id="IPR011013">
    <property type="entry name" value="Gal_mutarotase_sf_dom"/>
</dbReference>
<dbReference type="STRING" id="218140.BPSY_1895"/>
<dbReference type="GO" id="GO:0006006">
    <property type="term" value="P:glucose metabolic process"/>
    <property type="evidence" value="ECO:0007669"/>
    <property type="project" value="TreeGrafter"/>
</dbReference>
<gene>
    <name evidence="2" type="ORF">BPSY_1895</name>
</gene>
<sequence>MTLNANNASPSKAHSNTPRTGQQYSIRYGDYSAVITELGATLRRLDFRHKNIVVPFDDNEVVPCCNGYVLVPYPNRLEDGAYDFDGEHYQLPIDEASRQTALHGDGYRHMWVLESLTESSVTLSWRVPGIIGYPFDVIVTVTYALGAEGLTMTTVAYNNDTKPAPWAFGIHPWLSNGSQATDPDDIEAANALCKLTLPCDSHVTASPDRLLPTGVEPVEGSVYDLRGNPSLEGRPFDDAWTSPIRDHDGNTTAVFTRPDGLQISLTGDDTINAWQVCTATGFPEGHHPSGVAVEPMTAYANALRSGKNLVSIEAGASYGTTIHYQARQY</sequence>
<protein>
    <submittedName>
        <fullName evidence="2">Aldose 1-epimerase</fullName>
    </submittedName>
</protein>
<reference evidence="2 3" key="1">
    <citation type="submission" date="2014-03" db="EMBL/GenBank/DDBJ databases">
        <title>Genomics of Bifidobacteria.</title>
        <authorList>
            <person name="Ventura M."/>
            <person name="Milani C."/>
            <person name="Lugli G.A."/>
        </authorList>
    </citation>
    <scope>NUCLEOTIDE SEQUENCE [LARGE SCALE GENOMIC DNA]</scope>
    <source>
        <strain evidence="2 3">LMG 21775</strain>
    </source>
</reference>
<dbReference type="GO" id="GO:0030246">
    <property type="term" value="F:carbohydrate binding"/>
    <property type="evidence" value="ECO:0007669"/>
    <property type="project" value="InterPro"/>
</dbReference>
<dbReference type="Proteomes" id="UP000029050">
    <property type="component" value="Unassembled WGS sequence"/>
</dbReference>
<feature type="region of interest" description="Disordered" evidence="1">
    <location>
        <begin position="1"/>
        <end position="21"/>
    </location>
</feature>
<evidence type="ECO:0000256" key="1">
    <source>
        <dbReference type="SAM" id="MobiDB-lite"/>
    </source>
</evidence>
<name>A0A087CDY6_9BIFI</name>
<dbReference type="eggNOG" id="COG2017">
    <property type="taxonomic scope" value="Bacteria"/>
</dbReference>
<keyword evidence="3" id="KW-1185">Reference proteome</keyword>
<dbReference type="OrthoDB" id="4739604at2"/>
<dbReference type="GO" id="GO:0033499">
    <property type="term" value="P:galactose catabolic process via UDP-galactose, Leloir pathway"/>
    <property type="evidence" value="ECO:0007669"/>
    <property type="project" value="TreeGrafter"/>
</dbReference>
<dbReference type="RefSeq" id="WP_051921900.1">
    <property type="nucleotide sequence ID" value="NZ_JGZI01000010.1"/>
</dbReference>
<dbReference type="GO" id="GO:0004034">
    <property type="term" value="F:aldose 1-epimerase activity"/>
    <property type="evidence" value="ECO:0007669"/>
    <property type="project" value="TreeGrafter"/>
</dbReference>
<comment type="caution">
    <text evidence="2">The sequence shown here is derived from an EMBL/GenBank/DDBJ whole genome shotgun (WGS) entry which is preliminary data.</text>
</comment>
<dbReference type="Gene3D" id="2.70.98.10">
    <property type="match status" value="1"/>
</dbReference>
<dbReference type="InterPro" id="IPR014718">
    <property type="entry name" value="GH-type_carb-bd"/>
</dbReference>
<dbReference type="AlphaFoldDB" id="A0A087CDY6"/>
<dbReference type="SUPFAM" id="SSF74650">
    <property type="entry name" value="Galactose mutarotase-like"/>
    <property type="match status" value="1"/>
</dbReference>
<dbReference type="PANTHER" id="PTHR10091">
    <property type="entry name" value="ALDOSE-1-EPIMERASE"/>
    <property type="match status" value="1"/>
</dbReference>
<dbReference type="InterPro" id="IPR037480">
    <property type="entry name" value="YihR-like"/>
</dbReference>
<dbReference type="PANTHER" id="PTHR10091:SF0">
    <property type="entry name" value="GALACTOSE MUTAROTASE"/>
    <property type="match status" value="1"/>
</dbReference>
<evidence type="ECO:0000313" key="2">
    <source>
        <dbReference type="EMBL" id="KFI81486.1"/>
    </source>
</evidence>
<organism evidence="2 3">
    <name type="scientific">Bifidobacterium psychraerophilum</name>
    <dbReference type="NCBI Taxonomy" id="218140"/>
    <lineage>
        <taxon>Bacteria</taxon>
        <taxon>Bacillati</taxon>
        <taxon>Actinomycetota</taxon>
        <taxon>Actinomycetes</taxon>
        <taxon>Bifidobacteriales</taxon>
        <taxon>Bifidobacteriaceae</taxon>
        <taxon>Bifidobacterium</taxon>
    </lineage>
</organism>
<evidence type="ECO:0000313" key="3">
    <source>
        <dbReference type="Proteomes" id="UP000029050"/>
    </source>
</evidence>
<dbReference type="GeneID" id="98301087"/>
<dbReference type="Pfam" id="PF01263">
    <property type="entry name" value="Aldose_epim"/>
    <property type="match status" value="1"/>
</dbReference>
<dbReference type="InterPro" id="IPR008183">
    <property type="entry name" value="Aldose_1/G6P_1-epimerase"/>
</dbReference>
<dbReference type="CDD" id="cd09022">
    <property type="entry name" value="Aldose_epim_Ec_YihR"/>
    <property type="match status" value="1"/>
</dbReference>